<proteinExistence type="predicted"/>
<reference evidence="1 2" key="1">
    <citation type="submission" date="2019-12" db="EMBL/GenBank/DDBJ databases">
        <title>Mucilaginibacter sp. HMF7410 genome sequencing and assembly.</title>
        <authorList>
            <person name="Kang H."/>
            <person name="Cha I."/>
            <person name="Kim H."/>
            <person name="Joh K."/>
        </authorList>
    </citation>
    <scope>NUCLEOTIDE SEQUENCE [LARGE SCALE GENOMIC DNA]</scope>
    <source>
        <strain evidence="1 2">HMF7410</strain>
    </source>
</reference>
<evidence type="ECO:0000313" key="1">
    <source>
        <dbReference type="EMBL" id="MVN20854.1"/>
    </source>
</evidence>
<dbReference type="InterPro" id="IPR041492">
    <property type="entry name" value="HAD_2"/>
</dbReference>
<dbReference type="GO" id="GO:0016787">
    <property type="term" value="F:hydrolase activity"/>
    <property type="evidence" value="ECO:0007669"/>
    <property type="project" value="UniProtKB-KW"/>
</dbReference>
<sequence length="204" mass="24190">MFRYTDLDPRKKAFVFELDNVLYPAQDYFFQVYYLFAAFVGHTEQWDSKAMITTMVDAYHEQGEEAVFETVQKKYSLETRYQENFKRLLNTAHVPLKLLLYQQMLDLLQQIVVDRKQIFILTNGNPQQQLNKIKHIEWNGLENYLVCYFADEIKPKPEPDALHHILSVHNLQRRDLMMIGNHTNDELCAQAAGVDYANLYDFIR</sequence>
<accession>A0A7K1SU84</accession>
<dbReference type="Proteomes" id="UP000462014">
    <property type="component" value="Unassembled WGS sequence"/>
</dbReference>
<name>A0A7K1SU84_9SPHI</name>
<dbReference type="EMBL" id="WPIK01000004">
    <property type="protein sequence ID" value="MVN20854.1"/>
    <property type="molecule type" value="Genomic_DNA"/>
</dbReference>
<dbReference type="InterPro" id="IPR023214">
    <property type="entry name" value="HAD_sf"/>
</dbReference>
<protein>
    <submittedName>
        <fullName evidence="1">HAD hydrolase-like protein</fullName>
    </submittedName>
</protein>
<dbReference type="Pfam" id="PF13419">
    <property type="entry name" value="HAD_2"/>
    <property type="match status" value="1"/>
</dbReference>
<organism evidence="1 2">
    <name type="scientific">Mucilaginibacter arboris</name>
    <dbReference type="NCBI Taxonomy" id="2682090"/>
    <lineage>
        <taxon>Bacteria</taxon>
        <taxon>Pseudomonadati</taxon>
        <taxon>Bacteroidota</taxon>
        <taxon>Sphingobacteriia</taxon>
        <taxon>Sphingobacteriales</taxon>
        <taxon>Sphingobacteriaceae</taxon>
        <taxon>Mucilaginibacter</taxon>
    </lineage>
</organism>
<keyword evidence="1" id="KW-0378">Hydrolase</keyword>
<gene>
    <name evidence="1" type="ORF">GO621_04815</name>
</gene>
<keyword evidence="2" id="KW-1185">Reference proteome</keyword>
<dbReference type="AlphaFoldDB" id="A0A7K1SU84"/>
<comment type="caution">
    <text evidence="1">The sequence shown here is derived from an EMBL/GenBank/DDBJ whole genome shotgun (WGS) entry which is preliminary data.</text>
</comment>
<evidence type="ECO:0000313" key="2">
    <source>
        <dbReference type="Proteomes" id="UP000462014"/>
    </source>
</evidence>
<dbReference type="CDD" id="cd01427">
    <property type="entry name" value="HAD_like"/>
    <property type="match status" value="1"/>
</dbReference>
<dbReference type="SUPFAM" id="SSF56784">
    <property type="entry name" value="HAD-like"/>
    <property type="match status" value="1"/>
</dbReference>
<dbReference type="InterPro" id="IPR036412">
    <property type="entry name" value="HAD-like_sf"/>
</dbReference>
<dbReference type="Gene3D" id="1.10.150.520">
    <property type="match status" value="1"/>
</dbReference>
<dbReference type="Gene3D" id="3.40.50.1000">
    <property type="entry name" value="HAD superfamily/HAD-like"/>
    <property type="match status" value="1"/>
</dbReference>